<evidence type="ECO:0000313" key="6">
    <source>
        <dbReference type="Proteomes" id="UP001527925"/>
    </source>
</evidence>
<evidence type="ECO:0000313" key="5">
    <source>
        <dbReference type="EMBL" id="KAL2914556.1"/>
    </source>
</evidence>
<comment type="similarity">
    <text evidence="1">Belongs to the universal ribosomal protein uL5 family.</text>
</comment>
<evidence type="ECO:0000256" key="2">
    <source>
        <dbReference type="ARBA" id="ARBA00022980"/>
    </source>
</evidence>
<keyword evidence="6" id="KW-1185">Reference proteome</keyword>
<organism evidence="5 6">
    <name type="scientific">Polyrhizophydium stewartii</name>
    <dbReference type="NCBI Taxonomy" id="2732419"/>
    <lineage>
        <taxon>Eukaryota</taxon>
        <taxon>Fungi</taxon>
        <taxon>Fungi incertae sedis</taxon>
        <taxon>Chytridiomycota</taxon>
        <taxon>Chytridiomycota incertae sedis</taxon>
        <taxon>Chytridiomycetes</taxon>
        <taxon>Rhizophydiales</taxon>
        <taxon>Rhizophydiales incertae sedis</taxon>
        <taxon>Polyrhizophydium</taxon>
    </lineage>
</organism>
<dbReference type="EMBL" id="JADGIZ020000032">
    <property type="protein sequence ID" value="KAL2914556.1"/>
    <property type="molecule type" value="Genomic_DNA"/>
</dbReference>
<dbReference type="Gene3D" id="3.30.1440.10">
    <property type="match status" value="1"/>
</dbReference>
<keyword evidence="2 5" id="KW-0689">Ribosomal protein</keyword>
<dbReference type="SUPFAM" id="SSF55282">
    <property type="entry name" value="RL5-like"/>
    <property type="match status" value="1"/>
</dbReference>
<dbReference type="InterPro" id="IPR031309">
    <property type="entry name" value="Ribosomal_uL5_C"/>
</dbReference>
<proteinExistence type="inferred from homology"/>
<comment type="caution">
    <text evidence="5">The sequence shown here is derived from an EMBL/GenBank/DDBJ whole genome shotgun (WGS) entry which is preliminary data.</text>
</comment>
<protein>
    <submittedName>
        <fullName evidence="5">54S ribosomal protein L7, mitochondrial</fullName>
    </submittedName>
</protein>
<feature type="domain" description="Large ribosomal subunit protein uL5 C-terminal" evidence="4">
    <location>
        <begin position="241"/>
        <end position="337"/>
    </location>
</feature>
<name>A0ABR4N4U3_9FUNG</name>
<dbReference type="InterPro" id="IPR022803">
    <property type="entry name" value="Ribosomal_uL5_dom_sf"/>
</dbReference>
<dbReference type="GO" id="GO:0005840">
    <property type="term" value="C:ribosome"/>
    <property type="evidence" value="ECO:0007669"/>
    <property type="project" value="UniProtKB-KW"/>
</dbReference>
<evidence type="ECO:0000256" key="1">
    <source>
        <dbReference type="ARBA" id="ARBA00008553"/>
    </source>
</evidence>
<dbReference type="PANTHER" id="PTHR11994">
    <property type="entry name" value="60S RIBOSOMAL PROTEIN L11-RELATED"/>
    <property type="match status" value="1"/>
</dbReference>
<evidence type="ECO:0000256" key="3">
    <source>
        <dbReference type="ARBA" id="ARBA00023274"/>
    </source>
</evidence>
<dbReference type="InterPro" id="IPR002132">
    <property type="entry name" value="Ribosomal_uL5"/>
</dbReference>
<dbReference type="Pfam" id="PF00673">
    <property type="entry name" value="Ribosomal_L5_C"/>
    <property type="match status" value="1"/>
</dbReference>
<sequence>MLATKISRALTQLRVARAAMPAHAARRALATDAAAAAQAAAPRADAQPAPAASAAGVEPVFRARLEEHYYNTLLEDIMVLSYDHTSPAATAEALAASPEWNRSLGEHPLHDIFDVTLPQLPTLPDSQHMATSLLSLENGRPQLRKRRYRKLLYNPIDYTAVPLKVLLRKPPPPPVPPFAPVPSRMPLLKSITLKVWHDGAVTNKNILLSAIMSLQSISGVRADPLFAEKGDASKRIRAGMPLGARAEITGPRMYEFLDKMTQCVMPRIREFKGINPIGDGNGSITITLPDTAIGYFPDIEPHFDMFPRLFDTDVIINTTAKSDWETVLFLSGFQLPFLEERVVEEETIKESDDIWAKVRSAKTREERIALHKLAQEAAKAKK</sequence>
<keyword evidence="3" id="KW-0687">Ribonucleoprotein</keyword>
<evidence type="ECO:0000259" key="4">
    <source>
        <dbReference type="Pfam" id="PF00673"/>
    </source>
</evidence>
<gene>
    <name evidence="5" type="primary">mrpl7</name>
    <name evidence="5" type="ORF">HK105_205907</name>
</gene>
<dbReference type="Proteomes" id="UP001527925">
    <property type="component" value="Unassembled WGS sequence"/>
</dbReference>
<accession>A0ABR4N4U3</accession>
<reference evidence="5 6" key="1">
    <citation type="submission" date="2023-09" db="EMBL/GenBank/DDBJ databases">
        <title>Pangenome analysis of Batrachochytrium dendrobatidis and related Chytrids.</title>
        <authorList>
            <person name="Yacoub M.N."/>
            <person name="Stajich J.E."/>
            <person name="James T.Y."/>
        </authorList>
    </citation>
    <scope>NUCLEOTIDE SEQUENCE [LARGE SCALE GENOMIC DNA]</scope>
    <source>
        <strain evidence="5 6">JEL0888</strain>
    </source>
</reference>